<organism evidence="2 3">
    <name type="scientific">Dibothriocephalus latus</name>
    <name type="common">Fish tapeworm</name>
    <name type="synonym">Diphyllobothrium latum</name>
    <dbReference type="NCBI Taxonomy" id="60516"/>
    <lineage>
        <taxon>Eukaryota</taxon>
        <taxon>Metazoa</taxon>
        <taxon>Spiralia</taxon>
        <taxon>Lophotrochozoa</taxon>
        <taxon>Platyhelminthes</taxon>
        <taxon>Cestoda</taxon>
        <taxon>Eucestoda</taxon>
        <taxon>Diphyllobothriidea</taxon>
        <taxon>Diphyllobothriidae</taxon>
        <taxon>Dibothriocephalus</taxon>
    </lineage>
</organism>
<name>A0A3P6RF80_DIBLA</name>
<dbReference type="Proteomes" id="UP000281553">
    <property type="component" value="Unassembled WGS sequence"/>
</dbReference>
<keyword evidence="1" id="KW-0812">Transmembrane</keyword>
<evidence type="ECO:0000313" key="3">
    <source>
        <dbReference type="Proteomes" id="UP000281553"/>
    </source>
</evidence>
<sequence>MNIYLPNFIISTTRLKRLKQKLVIIPNVASQKISFIATERVKSMQLRKLLKPCRNQLKNIIANPVLPPSKFCQSCPISICGVILALRFVVYITIVSFSFLVNLNPDC</sequence>
<feature type="non-terminal residue" evidence="2">
    <location>
        <position position="107"/>
    </location>
</feature>
<reference evidence="2 3" key="1">
    <citation type="submission" date="2018-11" db="EMBL/GenBank/DDBJ databases">
        <authorList>
            <consortium name="Pathogen Informatics"/>
        </authorList>
    </citation>
    <scope>NUCLEOTIDE SEQUENCE [LARGE SCALE GENOMIC DNA]</scope>
</reference>
<keyword evidence="3" id="KW-1185">Reference proteome</keyword>
<feature type="transmembrane region" description="Helical" evidence="1">
    <location>
        <begin position="79"/>
        <end position="101"/>
    </location>
</feature>
<evidence type="ECO:0000256" key="1">
    <source>
        <dbReference type="SAM" id="Phobius"/>
    </source>
</evidence>
<protein>
    <submittedName>
        <fullName evidence="2">Uncharacterized protein</fullName>
    </submittedName>
</protein>
<evidence type="ECO:0000313" key="2">
    <source>
        <dbReference type="EMBL" id="VDK54543.1"/>
    </source>
</evidence>
<accession>A0A3P6RF80</accession>
<gene>
    <name evidence="2" type="ORF">DILT_LOCUS2033</name>
</gene>
<dbReference type="AlphaFoldDB" id="A0A3P6RF80"/>
<keyword evidence="1" id="KW-1133">Transmembrane helix</keyword>
<proteinExistence type="predicted"/>
<dbReference type="EMBL" id="UYRU01019468">
    <property type="protein sequence ID" value="VDK54543.1"/>
    <property type="molecule type" value="Genomic_DNA"/>
</dbReference>
<keyword evidence="1" id="KW-0472">Membrane</keyword>